<proteinExistence type="predicted"/>
<keyword evidence="4" id="KW-1185">Reference proteome</keyword>
<dbReference type="AlphaFoldDB" id="A0AA86PPW0"/>
<protein>
    <submittedName>
        <fullName evidence="3">Hypothetical_protein</fullName>
    </submittedName>
</protein>
<keyword evidence="1" id="KW-0472">Membrane</keyword>
<keyword evidence="1" id="KW-0812">Transmembrane</keyword>
<dbReference type="EMBL" id="CATOUU010000703">
    <property type="protein sequence ID" value="CAI9942546.1"/>
    <property type="molecule type" value="Genomic_DNA"/>
</dbReference>
<evidence type="ECO:0000313" key="4">
    <source>
        <dbReference type="Proteomes" id="UP001642409"/>
    </source>
</evidence>
<accession>A0AA86PPW0</accession>
<sequence>MFYTRNNLTNVIGTFDFKILVNYSTDFDFCFDCDSFNGEGSCPEKLQLLKDKVKLQKGVQVGFFYCNYFDNQKSNQIVAKYQNIWIPFAVSAGVLVVLGVVALTVIFTKELL</sequence>
<evidence type="ECO:0000313" key="2">
    <source>
        <dbReference type="EMBL" id="CAI9942546.1"/>
    </source>
</evidence>
<keyword evidence="1" id="KW-1133">Transmembrane helix</keyword>
<feature type="transmembrane region" description="Helical" evidence="1">
    <location>
        <begin position="84"/>
        <end position="107"/>
    </location>
</feature>
<reference evidence="3 4" key="2">
    <citation type="submission" date="2024-07" db="EMBL/GenBank/DDBJ databases">
        <authorList>
            <person name="Akdeniz Z."/>
        </authorList>
    </citation>
    <scope>NUCLEOTIDE SEQUENCE [LARGE SCALE GENOMIC DNA]</scope>
</reference>
<dbReference type="Proteomes" id="UP001642409">
    <property type="component" value="Unassembled WGS sequence"/>
</dbReference>
<dbReference type="EMBL" id="CAXDID020000069">
    <property type="protein sequence ID" value="CAL6013710.1"/>
    <property type="molecule type" value="Genomic_DNA"/>
</dbReference>
<evidence type="ECO:0000313" key="3">
    <source>
        <dbReference type="EMBL" id="CAL6013710.1"/>
    </source>
</evidence>
<organism evidence="2">
    <name type="scientific">Hexamita inflata</name>
    <dbReference type="NCBI Taxonomy" id="28002"/>
    <lineage>
        <taxon>Eukaryota</taxon>
        <taxon>Metamonada</taxon>
        <taxon>Diplomonadida</taxon>
        <taxon>Hexamitidae</taxon>
        <taxon>Hexamitinae</taxon>
        <taxon>Hexamita</taxon>
    </lineage>
</organism>
<comment type="caution">
    <text evidence="2">The sequence shown here is derived from an EMBL/GenBank/DDBJ whole genome shotgun (WGS) entry which is preliminary data.</text>
</comment>
<gene>
    <name evidence="3" type="ORF">HINF_LOCUS23917</name>
    <name evidence="2" type="ORF">HINF_LOCUS30191</name>
</gene>
<reference evidence="2" key="1">
    <citation type="submission" date="2023-06" db="EMBL/GenBank/DDBJ databases">
        <authorList>
            <person name="Kurt Z."/>
        </authorList>
    </citation>
    <scope>NUCLEOTIDE SEQUENCE</scope>
</reference>
<name>A0AA86PPW0_9EUKA</name>
<evidence type="ECO:0000256" key="1">
    <source>
        <dbReference type="SAM" id="Phobius"/>
    </source>
</evidence>